<feature type="domain" description="Glycosyl hydrolase family 92" evidence="4">
    <location>
        <begin position="271"/>
        <end position="749"/>
    </location>
</feature>
<dbReference type="Gene3D" id="1.20.1050.60">
    <property type="entry name" value="alpha-1,2-mannosidase"/>
    <property type="match status" value="1"/>
</dbReference>
<organism evidence="6 7">
    <name type="scientific">Phocaeicola acetigenes</name>
    <dbReference type="NCBI Taxonomy" id="3016083"/>
    <lineage>
        <taxon>Bacteria</taxon>
        <taxon>Pseudomonadati</taxon>
        <taxon>Bacteroidota</taxon>
        <taxon>Bacteroidia</taxon>
        <taxon>Bacteroidales</taxon>
        <taxon>Bacteroidaceae</taxon>
        <taxon>Phocaeicola</taxon>
    </lineage>
</organism>
<keyword evidence="7" id="KW-1185">Reference proteome</keyword>
<evidence type="ECO:0000259" key="5">
    <source>
        <dbReference type="Pfam" id="PF17678"/>
    </source>
</evidence>
<dbReference type="Proteomes" id="UP001141933">
    <property type="component" value="Unassembled WGS sequence"/>
</dbReference>
<name>A0ABT4PGH8_9BACT</name>
<protein>
    <submittedName>
        <fullName evidence="6">GH92 family glycosyl hydrolase</fullName>
    </submittedName>
</protein>
<dbReference type="Gene3D" id="3.30.2080.10">
    <property type="entry name" value="GH92 mannosidase domain"/>
    <property type="match status" value="1"/>
</dbReference>
<dbReference type="PANTHER" id="PTHR12143">
    <property type="entry name" value="PEPTIDE N-GLYCANASE PNGASE -RELATED"/>
    <property type="match status" value="1"/>
</dbReference>
<evidence type="ECO:0000256" key="3">
    <source>
        <dbReference type="ARBA" id="ARBA00022837"/>
    </source>
</evidence>
<dbReference type="InterPro" id="IPR041371">
    <property type="entry name" value="GH92_N"/>
</dbReference>
<accession>A0ABT4PGH8</accession>
<evidence type="ECO:0000259" key="4">
    <source>
        <dbReference type="Pfam" id="PF07971"/>
    </source>
</evidence>
<dbReference type="InterPro" id="IPR014718">
    <property type="entry name" value="GH-type_carb-bd"/>
</dbReference>
<dbReference type="EMBL" id="JAPZVM010000003">
    <property type="protein sequence ID" value="MCZ8372147.1"/>
    <property type="molecule type" value="Genomic_DNA"/>
</dbReference>
<dbReference type="InterPro" id="IPR008928">
    <property type="entry name" value="6-hairpin_glycosidase_sf"/>
</dbReference>
<feature type="domain" description="Glycosyl hydrolase family 92 N-terminal" evidence="5">
    <location>
        <begin position="33"/>
        <end position="265"/>
    </location>
</feature>
<dbReference type="Pfam" id="PF07971">
    <property type="entry name" value="Glyco_hydro_92"/>
    <property type="match status" value="1"/>
</dbReference>
<keyword evidence="3" id="KW-0106">Calcium</keyword>
<dbReference type="GO" id="GO:0016787">
    <property type="term" value="F:hydrolase activity"/>
    <property type="evidence" value="ECO:0007669"/>
    <property type="project" value="UniProtKB-KW"/>
</dbReference>
<gene>
    <name evidence="6" type="ORF">O6P32_05400</name>
</gene>
<dbReference type="SUPFAM" id="SSF48208">
    <property type="entry name" value="Six-hairpin glycosidases"/>
    <property type="match status" value="1"/>
</dbReference>
<evidence type="ECO:0000256" key="2">
    <source>
        <dbReference type="ARBA" id="ARBA00011245"/>
    </source>
</evidence>
<dbReference type="InterPro" id="IPR005887">
    <property type="entry name" value="GH92_a_mannosidase_put"/>
</dbReference>
<dbReference type="NCBIfam" id="TIGR01180">
    <property type="entry name" value="aman2_put"/>
    <property type="match status" value="1"/>
</dbReference>
<dbReference type="Gene3D" id="1.20.1610.10">
    <property type="entry name" value="alpha-1,2-mannosidases domains"/>
    <property type="match status" value="1"/>
</dbReference>
<dbReference type="RefSeq" id="WP_269877219.1">
    <property type="nucleotide sequence ID" value="NZ_JAPZVM010000003.1"/>
</dbReference>
<dbReference type="PROSITE" id="PS51257">
    <property type="entry name" value="PROKAR_LIPOPROTEIN"/>
    <property type="match status" value="1"/>
</dbReference>
<evidence type="ECO:0000313" key="6">
    <source>
        <dbReference type="EMBL" id="MCZ8372147.1"/>
    </source>
</evidence>
<sequence>MKIKNIAIISCTTLFSMLGACTSSSIEKDYASYVNPFIGTGGHGHTFPGAVVPNGMIQPSPDTRIDGWDASSGYYYADSLINGFSHTHLSGTGCADYGDILLMPTVGEQVYNPQDYTQQNLPFSSTFSHKNEIAEPGYYSVYLDRYQVKAELTATKRAALHRYTFPASEKAGFILDLDYSVQHQTNLDMQVEVVSDTEIRGHKLTEYWAFDQQISFYAKFSKPFTYTIVRDTLTDQNNKQQPRCKVLLNFSTQQDEPVLVKVGISAVDMEGAKKNLEAEIPDWNFDKVRKDARQAWNEYLSKIDVTTNNETDKTIFYTSMYHTAISPNLFIDVDGRYWGMDQTAHQGDIDKPIYTTFSLWDTFRALHPLLSIIEPQMNNDFIYSLLQKHKEGGIFPMWDLASNYTGTMIGYHAVSLIADAYTKGYANFDLNEAYKASLRAAEYDTTGIVCPALVLPHLMPQAKYYKNKLGYVPCDKDNESVAKALEYAYDDYCISILAEAVGDKENLAKYTQFAKAYQHYFDPETRFMRGKDSEGNWRTPFSPRASNHRSDDYCEGNAWQWTWFVPHDIEGLVQLMGGKEAFIGKLDSLFTADSSLEGEEVSADISGLIGQYAHGNEPSHHIIYMYNYVGQPWKTQELIDRVFKEQYRNAPDGLSGNEDCGQMSAWYILNSMGFYQVCPGKPVYSIGRPLFDEVVIHLPNQKTFTIKAYNNSKENKYIQSVMLNGTPLHTPFLNHKDIAEGGIIEITMTNQPKQWELNNN</sequence>
<proteinExistence type="predicted"/>
<comment type="caution">
    <text evidence="6">The sequence shown here is derived from an EMBL/GenBank/DDBJ whole genome shotgun (WGS) entry which is preliminary data.</text>
</comment>
<evidence type="ECO:0000313" key="7">
    <source>
        <dbReference type="Proteomes" id="UP001141933"/>
    </source>
</evidence>
<comment type="subunit">
    <text evidence="2">Monomer.</text>
</comment>
<dbReference type="PANTHER" id="PTHR12143:SF39">
    <property type="entry name" value="SECRETED PROTEIN"/>
    <property type="match status" value="1"/>
</dbReference>
<dbReference type="InterPro" id="IPR050883">
    <property type="entry name" value="PNGase"/>
</dbReference>
<comment type="cofactor">
    <cofactor evidence="1">
        <name>Ca(2+)</name>
        <dbReference type="ChEBI" id="CHEBI:29108"/>
    </cofactor>
</comment>
<keyword evidence="6" id="KW-0378">Hydrolase</keyword>
<evidence type="ECO:0000256" key="1">
    <source>
        <dbReference type="ARBA" id="ARBA00001913"/>
    </source>
</evidence>
<reference evidence="6" key="1">
    <citation type="submission" date="2022-12" db="EMBL/GenBank/DDBJ databases">
        <title>Phocaeicola acetigenes sp. nov., isolated feces from a healthy human.</title>
        <authorList>
            <person name="Do H."/>
            <person name="Ha Y.B."/>
            <person name="Kim J.-S."/>
            <person name="Suh M.K."/>
            <person name="Kim H.S."/>
            <person name="Lee J.-S."/>
        </authorList>
    </citation>
    <scope>NUCLEOTIDE SEQUENCE</scope>
    <source>
        <strain evidence="6">KGMB11183</strain>
    </source>
</reference>
<dbReference type="InterPro" id="IPR012939">
    <property type="entry name" value="Glyco_hydro_92"/>
</dbReference>
<dbReference type="Gene3D" id="2.70.98.10">
    <property type="match status" value="1"/>
</dbReference>
<dbReference type="Pfam" id="PF17678">
    <property type="entry name" value="Glyco_hydro_92N"/>
    <property type="match status" value="1"/>
</dbReference>